<gene>
    <name evidence="1" type="ORF">SK571_03905</name>
</gene>
<dbReference type="Proteomes" id="UP001271792">
    <property type="component" value="Unassembled WGS sequence"/>
</dbReference>
<dbReference type="EMBL" id="JAXAVV010000002">
    <property type="protein sequence ID" value="MDX8048515.1"/>
    <property type="molecule type" value="Genomic_DNA"/>
</dbReference>
<comment type="caution">
    <text evidence="1">The sequence shown here is derived from an EMBL/GenBank/DDBJ whole genome shotgun (WGS) entry which is preliminary data.</text>
</comment>
<sequence length="80" mass="8600">MHTDEIDGEFSPDGLNESAIDALIAAVNAELVDMPAPTSRLLDGVAAVRWERREANRVTSHTVRVLRTQVTSVPTGTEAA</sequence>
<name>A0ABU4TJS9_9PSEU</name>
<reference evidence="1 2" key="1">
    <citation type="submission" date="2023-11" db="EMBL/GenBank/DDBJ databases">
        <title>Lentzea sokolovensis, sp. nov., Lentzea kristufkii, sp. nov., and Lentzea miocenensis, sp. nov., rare actinobacteria from Sokolov Coal Basin, Miocene lacustrine sediment, Czech Republic.</title>
        <authorList>
            <person name="Lara A."/>
            <person name="Kotroba L."/>
            <person name="Nouioui I."/>
            <person name="Neumann-Schaal M."/>
            <person name="Mast Y."/>
            <person name="Chronakova A."/>
        </authorList>
    </citation>
    <scope>NUCLEOTIDE SEQUENCE [LARGE SCALE GENOMIC DNA]</scope>
    <source>
        <strain evidence="1 2">BCCO 10_0798</strain>
    </source>
</reference>
<evidence type="ECO:0000313" key="2">
    <source>
        <dbReference type="Proteomes" id="UP001271792"/>
    </source>
</evidence>
<organism evidence="1 2">
    <name type="scientific">Lentzea kristufekii</name>
    <dbReference type="NCBI Taxonomy" id="3095430"/>
    <lineage>
        <taxon>Bacteria</taxon>
        <taxon>Bacillati</taxon>
        <taxon>Actinomycetota</taxon>
        <taxon>Actinomycetes</taxon>
        <taxon>Pseudonocardiales</taxon>
        <taxon>Pseudonocardiaceae</taxon>
        <taxon>Lentzea</taxon>
    </lineage>
</organism>
<proteinExistence type="predicted"/>
<accession>A0ABU4TJS9</accession>
<keyword evidence="2" id="KW-1185">Reference proteome</keyword>
<dbReference type="RefSeq" id="WP_319982633.1">
    <property type="nucleotide sequence ID" value="NZ_JAXAVV010000002.1"/>
</dbReference>
<evidence type="ECO:0000313" key="1">
    <source>
        <dbReference type="EMBL" id="MDX8048515.1"/>
    </source>
</evidence>
<protein>
    <submittedName>
        <fullName evidence="1">Uncharacterized protein</fullName>
    </submittedName>
</protein>